<dbReference type="PANTHER" id="PTHR10283">
    <property type="entry name" value="SOLUTE CARRIER FAMILY 13 MEMBER"/>
    <property type="match status" value="1"/>
</dbReference>
<feature type="transmembrane region" description="Helical" evidence="11">
    <location>
        <begin position="268"/>
        <end position="295"/>
    </location>
</feature>
<comment type="catalytic activity">
    <reaction evidence="1">
        <text>Hydrolysis of terminal non-reducing N-acetyl-D-hexosamine residues in N-acetyl-beta-D-hexosaminides.</text>
        <dbReference type="EC" id="3.2.1.52"/>
    </reaction>
</comment>
<feature type="transmembrane region" description="Helical" evidence="11">
    <location>
        <begin position="57"/>
        <end position="85"/>
    </location>
</feature>
<evidence type="ECO:0000256" key="10">
    <source>
        <dbReference type="ARBA" id="ARBA00023136"/>
    </source>
</evidence>
<feature type="transmembrane region" description="Helical" evidence="11">
    <location>
        <begin position="355"/>
        <end position="373"/>
    </location>
</feature>
<accession>A0A915PJN5</accession>
<dbReference type="GO" id="GO:0005886">
    <property type="term" value="C:plasma membrane"/>
    <property type="evidence" value="ECO:0007669"/>
    <property type="project" value="TreeGrafter"/>
</dbReference>
<dbReference type="Gene3D" id="3.20.20.80">
    <property type="entry name" value="Glycosidases"/>
    <property type="match status" value="1"/>
</dbReference>
<feature type="transmembrane region" description="Helical" evidence="11">
    <location>
        <begin position="401"/>
        <end position="419"/>
    </location>
</feature>
<feature type="transmembrane region" description="Helical" evidence="11">
    <location>
        <begin position="97"/>
        <end position="116"/>
    </location>
</feature>
<comment type="similarity">
    <text evidence="4">Belongs to the SLC13A/DASS transporter (TC 2.A.47) family. NADC subfamily.</text>
</comment>
<dbReference type="InterPro" id="IPR017853">
    <property type="entry name" value="GH"/>
</dbReference>
<keyword evidence="7 11" id="KW-0812">Transmembrane</keyword>
<name>A0A915PJN5_9BILA</name>
<evidence type="ECO:0000259" key="12">
    <source>
        <dbReference type="Pfam" id="PF00728"/>
    </source>
</evidence>
<evidence type="ECO:0000256" key="2">
    <source>
        <dbReference type="ARBA" id="ARBA00004141"/>
    </source>
</evidence>
<evidence type="ECO:0000256" key="6">
    <source>
        <dbReference type="ARBA" id="ARBA00022448"/>
    </source>
</evidence>
<reference evidence="14" key="1">
    <citation type="submission" date="2022-11" db="UniProtKB">
        <authorList>
            <consortium name="WormBaseParasite"/>
        </authorList>
    </citation>
    <scope>IDENTIFICATION</scope>
</reference>
<dbReference type="WBParaSite" id="sdigi.contig207.g6125.t1">
    <property type="protein sequence ID" value="sdigi.contig207.g6125.t1"/>
    <property type="gene ID" value="sdigi.contig207.g6125"/>
</dbReference>
<organism evidence="13 14">
    <name type="scientific">Setaria digitata</name>
    <dbReference type="NCBI Taxonomy" id="48799"/>
    <lineage>
        <taxon>Eukaryota</taxon>
        <taxon>Metazoa</taxon>
        <taxon>Ecdysozoa</taxon>
        <taxon>Nematoda</taxon>
        <taxon>Chromadorea</taxon>
        <taxon>Rhabditida</taxon>
        <taxon>Spirurina</taxon>
        <taxon>Spiruromorpha</taxon>
        <taxon>Filarioidea</taxon>
        <taxon>Setariidae</taxon>
        <taxon>Setaria</taxon>
    </lineage>
</organism>
<dbReference type="AlphaFoldDB" id="A0A915PJN5"/>
<keyword evidence="8" id="KW-0378">Hydrolase</keyword>
<keyword evidence="9 11" id="KW-1133">Transmembrane helix</keyword>
<feature type="transmembrane region" description="Helical" evidence="11">
    <location>
        <begin position="316"/>
        <end position="339"/>
    </location>
</feature>
<feature type="transmembrane region" description="Helical" evidence="11">
    <location>
        <begin position="521"/>
        <end position="542"/>
    </location>
</feature>
<evidence type="ECO:0000256" key="8">
    <source>
        <dbReference type="ARBA" id="ARBA00022801"/>
    </source>
</evidence>
<feature type="transmembrane region" description="Helical" evidence="11">
    <location>
        <begin position="27"/>
        <end position="45"/>
    </location>
</feature>
<dbReference type="InterPro" id="IPR001898">
    <property type="entry name" value="SLC13A/DASS"/>
</dbReference>
<proteinExistence type="inferred from homology"/>
<dbReference type="CDD" id="cd06565">
    <property type="entry name" value="GH20_GcnA-like"/>
    <property type="match status" value="1"/>
</dbReference>
<evidence type="ECO:0000256" key="11">
    <source>
        <dbReference type="SAM" id="Phobius"/>
    </source>
</evidence>
<dbReference type="PANTHER" id="PTHR10283:SF82">
    <property type="entry name" value="SOLUTE CARRIER FAMILY 13 MEMBER 2"/>
    <property type="match status" value="1"/>
</dbReference>
<dbReference type="InterPro" id="IPR031312">
    <property type="entry name" value="Na/sul_symport_CS"/>
</dbReference>
<dbReference type="GO" id="GO:0015141">
    <property type="term" value="F:succinate transmembrane transporter activity"/>
    <property type="evidence" value="ECO:0007669"/>
    <property type="project" value="TreeGrafter"/>
</dbReference>
<comment type="subcellular location">
    <subcellularLocation>
        <location evidence="2">Membrane</location>
        <topology evidence="2">Multi-pass membrane protein</topology>
    </subcellularLocation>
</comment>
<dbReference type="CDD" id="cd01115">
    <property type="entry name" value="SLC13_permease"/>
    <property type="match status" value="1"/>
</dbReference>
<evidence type="ECO:0000256" key="9">
    <source>
        <dbReference type="ARBA" id="ARBA00022989"/>
    </source>
</evidence>
<evidence type="ECO:0000256" key="5">
    <source>
        <dbReference type="ARBA" id="ARBA00012663"/>
    </source>
</evidence>
<keyword evidence="13" id="KW-1185">Reference proteome</keyword>
<dbReference type="PROSITE" id="PS01271">
    <property type="entry name" value="NA_SULFATE"/>
    <property type="match status" value="1"/>
</dbReference>
<dbReference type="Proteomes" id="UP000887581">
    <property type="component" value="Unplaced"/>
</dbReference>
<comment type="similarity">
    <text evidence="3">Belongs to the glycosyl hydrolase 20 family.</text>
</comment>
<sequence>MTLSKSQIRHHQPESTLTLSLMWKMRTYFVLILTPILLLPILFSFPQSQNEAKCGYCVGIMAIYWVMEVLPLAVTALLPMVLYPLLGLMTSDDVAQMYLPDTSFLFIGGLLVAVAVQKCKLHNRVALFVLTVVPPQPCCMWISNTATTALMVPIVNSVIIELAKSNRRNEFNVRFYGYKDALASEPLVEDKHNENSDGRRKSIGTLSMRDPAEILNEDEYYIAKGLLISVAFAANIGGAGTITGTPSNLVLMGQIKEIFPLADTGINFISWMVFAVPLVTTCLFTTWLTLILIFFRKASKGHRTIKNKLRQKYDELPSLSFAEIGVSVCFLMLLTLWIARDPHIVPGFGTNFKKGYVTDATSAMLVAIILFAIPNQKPDLSGKSVKNIGTLLDWKTVQAKFPWSVVLLLGGGFAMAAGVKESNLSYRVGEVMQSLQMFSVDVIMAICIFITVFLTNICSNTVTASIFIPIVAELAKSLEIHPLYFMIPTALASSMAFTLPVATPPNAIVFASGLLRVKDMLLAGILATIQCGLLAILFMMTWGTREGTTTIEQHMRSVGVHEHTFTLPEEEENVTEVSSEICAVDIVVNSDLYNYTLHYRLSGKRFLLSGLRGQRNVSYKNQPGMRFNELKNLSSRPHFNCDFDLIQSDILGNSEGSVSDGDHGFPKAIHMPISAQNYFIAPNRIFHLDLKGAAPKMDYLLKLVPFIKQIGATGIMIEYEDMFPFAGKLSGVKAGNAYTLDELRRFLRVIQTQNLDIIPLVQTVGHLEYILKYPNFSKYREEERYPQVICLTDEGAVDLVQEALRQILNLHKNFAMKYFHIGADEVFQIGRCEKDRSYMVNNNVDTEFLLLKHIARIAKFVKAQVPEKKIHVLIWHDMLVNLQVQNVLRHGLSKLVEPVVWNYMENLDDQLLPDFWQRLSSMFSYVWGASAYKVEFAKTQNNMELMFCADGPDQYASNVQHYLNNHISWLKQMNEHHSKFKQFRGIIVTGWQRFDHFAIICEIIPVGLLSAAVNMAVLKNGQYDSEGVHIFYAVQTLRSTINSVEEQVFNDYQVRGWIARFNEKHLYTQAWYLDQVLYKVKSFLREMEVCEQNIRTEMQTVFYNDTVAEFVYVYVKPTLKRLEELSQRIDKLSELRVFPRRPFAVQEF</sequence>
<evidence type="ECO:0000256" key="3">
    <source>
        <dbReference type="ARBA" id="ARBA00006285"/>
    </source>
</evidence>
<evidence type="ECO:0000256" key="7">
    <source>
        <dbReference type="ARBA" id="ARBA00022692"/>
    </source>
</evidence>
<dbReference type="InterPro" id="IPR015883">
    <property type="entry name" value="Glyco_hydro_20_cat"/>
</dbReference>
<dbReference type="Pfam" id="PF00728">
    <property type="entry name" value="Glyco_hydro_20"/>
    <property type="match status" value="1"/>
</dbReference>
<evidence type="ECO:0000256" key="4">
    <source>
        <dbReference type="ARBA" id="ARBA00006772"/>
    </source>
</evidence>
<dbReference type="EC" id="3.2.1.52" evidence="5"/>
<evidence type="ECO:0000313" key="13">
    <source>
        <dbReference type="Proteomes" id="UP000887581"/>
    </source>
</evidence>
<dbReference type="GO" id="GO:0015137">
    <property type="term" value="F:citrate transmembrane transporter activity"/>
    <property type="evidence" value="ECO:0007669"/>
    <property type="project" value="TreeGrafter"/>
</dbReference>
<dbReference type="Pfam" id="PF00939">
    <property type="entry name" value="Na_sulph_symp"/>
    <property type="match status" value="1"/>
</dbReference>
<keyword evidence="10 11" id="KW-0472">Membrane</keyword>
<evidence type="ECO:0000313" key="14">
    <source>
        <dbReference type="WBParaSite" id="sdigi.contig207.g6125.t1"/>
    </source>
</evidence>
<feature type="domain" description="Glycoside hydrolase family 20 catalytic" evidence="12">
    <location>
        <begin position="732"/>
        <end position="883"/>
    </location>
</feature>
<dbReference type="SUPFAM" id="SSF51445">
    <property type="entry name" value="(Trans)glycosidases"/>
    <property type="match status" value="1"/>
</dbReference>
<feature type="transmembrane region" description="Helical" evidence="11">
    <location>
        <begin position="221"/>
        <end position="242"/>
    </location>
</feature>
<protein>
    <recommendedName>
        <fullName evidence="5">beta-N-acetylhexosaminidase</fullName>
        <ecNumber evidence="5">3.2.1.52</ecNumber>
    </recommendedName>
</protein>
<keyword evidence="6" id="KW-0813">Transport</keyword>
<feature type="transmembrane region" description="Helical" evidence="11">
    <location>
        <begin position="442"/>
        <end position="471"/>
    </location>
</feature>
<evidence type="ECO:0000256" key="1">
    <source>
        <dbReference type="ARBA" id="ARBA00001231"/>
    </source>
</evidence>